<name>A0A6J0BEI9_NEOLC</name>
<dbReference type="PANTHER" id="PTHR42899">
    <property type="entry name" value="SPERMATOGENESIS-ASSOCIATED PROTEIN 20"/>
    <property type="match status" value="1"/>
</dbReference>
<evidence type="ECO:0000313" key="3">
    <source>
        <dbReference type="RefSeq" id="XP_015512133.1"/>
    </source>
</evidence>
<evidence type="ECO:0000313" key="4">
    <source>
        <dbReference type="RefSeq" id="XP_015512134.1"/>
    </source>
</evidence>
<dbReference type="RefSeq" id="XP_046593996.1">
    <property type="nucleotide sequence ID" value="XM_046738040.1"/>
</dbReference>
<keyword evidence="2" id="KW-1185">Reference proteome</keyword>
<dbReference type="Proteomes" id="UP000829291">
    <property type="component" value="Chromosome 4"/>
</dbReference>
<proteinExistence type="predicted"/>
<dbReference type="SUPFAM" id="SSF52833">
    <property type="entry name" value="Thioredoxin-like"/>
    <property type="match status" value="1"/>
</dbReference>
<dbReference type="Gene3D" id="1.50.10.10">
    <property type="match status" value="1"/>
</dbReference>
<dbReference type="Pfam" id="PF03190">
    <property type="entry name" value="Thioredox_DsbH"/>
    <property type="match status" value="1"/>
</dbReference>
<organism evidence="2 3">
    <name type="scientific">Neodiprion lecontei</name>
    <name type="common">Redheaded pine sawfly</name>
    <dbReference type="NCBI Taxonomy" id="441921"/>
    <lineage>
        <taxon>Eukaryota</taxon>
        <taxon>Metazoa</taxon>
        <taxon>Ecdysozoa</taxon>
        <taxon>Arthropoda</taxon>
        <taxon>Hexapoda</taxon>
        <taxon>Insecta</taxon>
        <taxon>Pterygota</taxon>
        <taxon>Neoptera</taxon>
        <taxon>Endopterygota</taxon>
        <taxon>Hymenoptera</taxon>
        <taxon>Tenthredinoidea</taxon>
        <taxon>Diprionidae</taxon>
        <taxon>Diprioninae</taxon>
        <taxon>Neodiprion</taxon>
    </lineage>
</organism>
<reference evidence="3 4" key="1">
    <citation type="submission" date="2025-04" db="UniProtKB">
        <authorList>
            <consortium name="RefSeq"/>
        </authorList>
    </citation>
    <scope>IDENTIFICATION</scope>
    <source>
        <tissue evidence="5">Thorax and Abdomen</tissue>
        <tissue evidence="3 4">Whole body</tissue>
    </source>
</reference>
<dbReference type="GeneID" id="107218691"/>
<dbReference type="GO" id="GO:0005975">
    <property type="term" value="P:carbohydrate metabolic process"/>
    <property type="evidence" value="ECO:0007669"/>
    <property type="project" value="InterPro"/>
</dbReference>
<accession>A0A6J0BEI9</accession>
<dbReference type="RefSeq" id="XP_015512134.1">
    <property type="nucleotide sequence ID" value="XM_015656648.1"/>
</dbReference>
<dbReference type="AlphaFoldDB" id="A0A6J0BEI9"/>
<dbReference type="RefSeq" id="XP_015512133.1">
    <property type="nucleotide sequence ID" value="XM_015656647.1"/>
</dbReference>
<dbReference type="InterPro" id="IPR004879">
    <property type="entry name" value="Ssp411-like_TRX"/>
</dbReference>
<dbReference type="PANTHER" id="PTHR42899:SF1">
    <property type="entry name" value="SPERMATOGENESIS-ASSOCIATED PROTEIN 20"/>
    <property type="match status" value="1"/>
</dbReference>
<dbReference type="SUPFAM" id="SSF48208">
    <property type="entry name" value="Six-hairpin glycosidases"/>
    <property type="match status" value="1"/>
</dbReference>
<dbReference type="CDD" id="cd02955">
    <property type="entry name" value="SSP411"/>
    <property type="match status" value="1"/>
</dbReference>
<evidence type="ECO:0000313" key="2">
    <source>
        <dbReference type="Proteomes" id="UP000829291"/>
    </source>
</evidence>
<dbReference type="InterPro" id="IPR012341">
    <property type="entry name" value="6hp_glycosidase-like_sf"/>
</dbReference>
<dbReference type="PIRSF" id="PIRSF006402">
    <property type="entry name" value="UCP006402_thioredoxin"/>
    <property type="match status" value="1"/>
</dbReference>
<feature type="domain" description="Spermatogenesis-associated protein 20-like TRX" evidence="1">
    <location>
        <begin position="75"/>
        <end position="236"/>
    </location>
</feature>
<sequence length="801" mass="90866">MYVMIPRRCSIWTSIRRFSSEHQFKKFSAKDIKLLQVVNNYHSKRYIHSERLFIPYSVRMTSTTVKGEPSESKTQNKLAFEKSPYLLQHATNPVHWFPWGDEAIEKARREDKLIFLSVGYSTCHWCHVMERESFENPEIARVMNQFFVNVKVDREERPDIDKIYMTFIQAISGHGGWPMSVFLTPELTPVTGGTYFPPVDKYGQPGFKTVLTTVAHKWIESRSDVLNSGNRILEVLKRSVGVESLHKEAAEPSVDCGLNCVQQLAGSYDNEFGGFTDAPKFPQPVNLNFLFHAYSRDPSSESGKECLNMCLTTLTKMANGGIHDHIGQGFSRYSVDGKWHVPHFEKMLYDQAQLLRSYADAFVITKDTIFADIVDDIVTYVTRDLRHQAGGFYNAEDADSLPSHDSREKKEGAFYVWTYGDIKSLLGKPIPGKKDLELSDLFAFHYNVKPEGNVGHLQDPHGELKGQNVLIVYGSLAETAEHFDLSFEDVNKYLQKAREILYQVRLKRPRPHLDDKIVTSWNGLIISGLSRAGFAFNNKNYIEFAVKAAAFVERYLFDAEKGLLLRSCYNGGGGTITQTSVPINGFHGDYSFMVQGLLDLYEATLDTHWLEFAEKLQDIQDNLFWDPVAGGYFATTEEDRTAILRLKDDHDGAEPSSNSIACKNLLRLNAYLDHAEFNDKSSKILIASRESLTRVPAALPELVSALLHYHDSMTQIYVVGKKDAADTTLLLNVIREKFVPGRVLLLVDHQDPENILFCKSKVILNMKSLNNRATVYVCHRHVCSLPVTEPDQLARLLDAKP</sequence>
<dbReference type="InterPro" id="IPR036249">
    <property type="entry name" value="Thioredoxin-like_sf"/>
</dbReference>
<gene>
    <name evidence="3 4 5" type="primary">LOC107218691</name>
</gene>
<dbReference type="InterPro" id="IPR024705">
    <property type="entry name" value="Ssp411"/>
</dbReference>
<protein>
    <submittedName>
        <fullName evidence="3 4">Spermatogenesis-associated protein 20 isoform X1</fullName>
    </submittedName>
</protein>
<dbReference type="InterPro" id="IPR008928">
    <property type="entry name" value="6-hairpin_glycosidase_sf"/>
</dbReference>
<dbReference type="OrthoDB" id="1923667at2759"/>
<dbReference type="KEGG" id="nlo:107218691"/>
<evidence type="ECO:0000313" key="5">
    <source>
        <dbReference type="RefSeq" id="XP_046593996.1"/>
    </source>
</evidence>
<dbReference type="Gene3D" id="3.40.30.10">
    <property type="entry name" value="Glutaredoxin"/>
    <property type="match status" value="1"/>
</dbReference>
<evidence type="ECO:0000259" key="1">
    <source>
        <dbReference type="Pfam" id="PF03190"/>
    </source>
</evidence>